<evidence type="ECO:0000313" key="3">
    <source>
        <dbReference type="Proteomes" id="UP001610818"/>
    </source>
</evidence>
<evidence type="ECO:0008006" key="4">
    <source>
        <dbReference type="Google" id="ProtNLM"/>
    </source>
</evidence>
<feature type="region of interest" description="Disordered" evidence="1">
    <location>
        <begin position="1"/>
        <end position="50"/>
    </location>
</feature>
<dbReference type="RefSeq" id="WP_397717407.1">
    <property type="nucleotide sequence ID" value="NZ_JBIRGN010000008.1"/>
</dbReference>
<evidence type="ECO:0000256" key="1">
    <source>
        <dbReference type="SAM" id="MobiDB-lite"/>
    </source>
</evidence>
<sequence>MSIGYARTSTVRQERASQLEAPARAEVTDLRGADQHPREGPPRTGKTLDGERVLQLAANWREAALELREFAPQRPVLRLVSDTTPPVR</sequence>
<organism evidence="2 3">
    <name type="scientific">Streptomyces longisporoflavus</name>
    <dbReference type="NCBI Taxonomy" id="28044"/>
    <lineage>
        <taxon>Bacteria</taxon>
        <taxon>Bacillati</taxon>
        <taxon>Actinomycetota</taxon>
        <taxon>Actinomycetes</taxon>
        <taxon>Kitasatosporales</taxon>
        <taxon>Streptomycetaceae</taxon>
        <taxon>Streptomyces</taxon>
    </lineage>
</organism>
<reference evidence="2 3" key="1">
    <citation type="submission" date="2024-10" db="EMBL/GenBank/DDBJ databases">
        <title>The Natural Products Discovery Center: Release of the First 8490 Sequenced Strains for Exploring Actinobacteria Biosynthetic Diversity.</title>
        <authorList>
            <person name="Kalkreuter E."/>
            <person name="Kautsar S.A."/>
            <person name="Yang D."/>
            <person name="Bader C.D."/>
            <person name="Teijaro C.N."/>
            <person name="Fluegel L."/>
            <person name="Davis C.M."/>
            <person name="Simpson J.R."/>
            <person name="Lauterbach L."/>
            <person name="Steele A.D."/>
            <person name="Gui C."/>
            <person name="Meng S."/>
            <person name="Li G."/>
            <person name="Viehrig K."/>
            <person name="Ye F."/>
            <person name="Su P."/>
            <person name="Kiefer A.F."/>
            <person name="Nichols A."/>
            <person name="Cepeda A.J."/>
            <person name="Yan W."/>
            <person name="Fan B."/>
            <person name="Jiang Y."/>
            <person name="Adhikari A."/>
            <person name="Zheng C.-J."/>
            <person name="Schuster L."/>
            <person name="Cowan T.M."/>
            <person name="Smanski M.J."/>
            <person name="Chevrette M.G."/>
            <person name="De Carvalho L.P.S."/>
            <person name="Shen B."/>
        </authorList>
    </citation>
    <scope>NUCLEOTIDE SEQUENCE [LARGE SCALE GENOMIC DNA]</scope>
    <source>
        <strain evidence="2 3">NPDC017990</strain>
    </source>
</reference>
<dbReference type="Proteomes" id="UP001610818">
    <property type="component" value="Unassembled WGS sequence"/>
</dbReference>
<evidence type="ECO:0000313" key="2">
    <source>
        <dbReference type="EMBL" id="MFH8550785.1"/>
    </source>
</evidence>
<feature type="compositionally biased region" description="Basic and acidic residues" evidence="1">
    <location>
        <begin position="26"/>
        <end position="50"/>
    </location>
</feature>
<protein>
    <recommendedName>
        <fullName evidence="4">Resolvase/invertase-type recombinase catalytic domain-containing protein</fullName>
    </recommendedName>
</protein>
<gene>
    <name evidence="2" type="ORF">ACH4F9_37920</name>
</gene>
<comment type="caution">
    <text evidence="2">The sequence shown here is derived from an EMBL/GenBank/DDBJ whole genome shotgun (WGS) entry which is preliminary data.</text>
</comment>
<dbReference type="EMBL" id="JBIRGQ010000008">
    <property type="protein sequence ID" value="MFH8550785.1"/>
    <property type="molecule type" value="Genomic_DNA"/>
</dbReference>
<proteinExistence type="predicted"/>
<name>A0ABW7R349_9ACTN</name>
<accession>A0ABW7R349</accession>
<keyword evidence="3" id="KW-1185">Reference proteome</keyword>